<dbReference type="AlphaFoldDB" id="A0A2P8H4M0"/>
<feature type="transmembrane region" description="Helical" evidence="1">
    <location>
        <begin position="116"/>
        <end position="135"/>
    </location>
</feature>
<comment type="caution">
    <text evidence="2">The sequence shown here is derived from an EMBL/GenBank/DDBJ whole genome shotgun (WGS) entry which is preliminary data.</text>
</comment>
<name>A0A2P8H4M0_9BACL</name>
<sequence length="142" mass="15671">MEKGRKILLSLGSGLVLLSLLDFTLPVFASVGITVFVTILTFNDFINAGKAENDYPFTSEKKLSTRLKESFVRLLLIALTGFKILSEITLFLSIPISILAAYIAYDMGGLIDLNRLQQFLNLYTLGLVISILSFSNTEKTIA</sequence>
<reference evidence="2 3" key="1">
    <citation type="submission" date="2018-03" db="EMBL/GenBank/DDBJ databases">
        <title>Genomic Encyclopedia of Type Strains, Phase III (KMG-III): the genomes of soil and plant-associated and newly described type strains.</title>
        <authorList>
            <person name="Whitman W."/>
        </authorList>
    </citation>
    <scope>NUCLEOTIDE SEQUENCE [LARGE SCALE GENOMIC DNA]</scope>
    <source>
        <strain evidence="2 3">CGMCC 1.12259</strain>
    </source>
</reference>
<organism evidence="2 3">
    <name type="scientific">Planomicrobium soli</name>
    <dbReference type="NCBI Taxonomy" id="1176648"/>
    <lineage>
        <taxon>Bacteria</taxon>
        <taxon>Bacillati</taxon>
        <taxon>Bacillota</taxon>
        <taxon>Bacilli</taxon>
        <taxon>Bacillales</taxon>
        <taxon>Caryophanaceae</taxon>
        <taxon>Planomicrobium</taxon>
    </lineage>
</organism>
<keyword evidence="1" id="KW-1133">Transmembrane helix</keyword>
<dbReference type="Proteomes" id="UP000242682">
    <property type="component" value="Unassembled WGS sequence"/>
</dbReference>
<evidence type="ECO:0000313" key="2">
    <source>
        <dbReference type="EMBL" id="PSL41161.1"/>
    </source>
</evidence>
<dbReference type="RefSeq" id="WP_106532661.1">
    <property type="nucleotide sequence ID" value="NZ_PYAT01000003.1"/>
</dbReference>
<proteinExistence type="predicted"/>
<dbReference type="OrthoDB" id="10005863at2"/>
<accession>A0A2P8H4M0</accession>
<keyword evidence="3" id="KW-1185">Reference proteome</keyword>
<keyword evidence="1" id="KW-0472">Membrane</keyword>
<feature type="transmembrane region" description="Helical" evidence="1">
    <location>
        <begin position="71"/>
        <end position="104"/>
    </location>
</feature>
<evidence type="ECO:0000313" key="3">
    <source>
        <dbReference type="Proteomes" id="UP000242682"/>
    </source>
</evidence>
<gene>
    <name evidence="2" type="ORF">B0H99_103297</name>
</gene>
<evidence type="ECO:0000256" key="1">
    <source>
        <dbReference type="SAM" id="Phobius"/>
    </source>
</evidence>
<dbReference type="EMBL" id="PYAT01000003">
    <property type="protein sequence ID" value="PSL41161.1"/>
    <property type="molecule type" value="Genomic_DNA"/>
</dbReference>
<keyword evidence="1" id="KW-0812">Transmembrane</keyword>
<protein>
    <submittedName>
        <fullName evidence="2">Uncharacterized protein</fullName>
    </submittedName>
</protein>